<dbReference type="RefSeq" id="WP_264982909.1">
    <property type="nucleotide sequence ID" value="NZ_AP026708.1"/>
</dbReference>
<proteinExistence type="predicted"/>
<evidence type="ECO:0000313" key="3">
    <source>
        <dbReference type="Proteomes" id="UP001061361"/>
    </source>
</evidence>
<dbReference type="InterPro" id="IPR010982">
    <property type="entry name" value="Lambda_DNA-bd_dom_sf"/>
</dbReference>
<dbReference type="InterPro" id="IPR039554">
    <property type="entry name" value="HigA2-like_HTH"/>
</dbReference>
<evidence type="ECO:0000313" key="2">
    <source>
        <dbReference type="EMBL" id="BDQ32848.1"/>
    </source>
</evidence>
<protein>
    <recommendedName>
        <fullName evidence="1">HTH cro/C1-type domain-containing protein</fullName>
    </recommendedName>
</protein>
<gene>
    <name evidence="2" type="ORF">JCM14722_03900</name>
</gene>
<organism evidence="2 3">
    <name type="scientific">Pseudodesulfovibrio portus</name>
    <dbReference type="NCBI Taxonomy" id="231439"/>
    <lineage>
        <taxon>Bacteria</taxon>
        <taxon>Pseudomonadati</taxon>
        <taxon>Thermodesulfobacteriota</taxon>
        <taxon>Desulfovibrionia</taxon>
        <taxon>Desulfovibrionales</taxon>
        <taxon>Desulfovibrionaceae</taxon>
    </lineage>
</organism>
<feature type="domain" description="HTH cro/C1-type" evidence="1">
    <location>
        <begin position="35"/>
        <end position="90"/>
    </location>
</feature>
<dbReference type="Pfam" id="PF13744">
    <property type="entry name" value="HTH_37"/>
    <property type="match status" value="1"/>
</dbReference>
<keyword evidence="3" id="KW-1185">Reference proteome</keyword>
<dbReference type="SMART" id="SM00530">
    <property type="entry name" value="HTH_XRE"/>
    <property type="match status" value="1"/>
</dbReference>
<dbReference type="CDD" id="cd00093">
    <property type="entry name" value="HTH_XRE"/>
    <property type="match status" value="1"/>
</dbReference>
<sequence>MNKKRITKSSGNVFADMGLPDAEEMSLKAQLVINLQRLMKLHSLTQREVAERVGTDQPSISKILRGNLDLVSVEKLLAWHSALDQEVDITIRDKFSRRANPKNKQGKVSVQACFCPA</sequence>
<accession>A0ABM8AN84</accession>
<dbReference type="Gene3D" id="1.10.260.40">
    <property type="entry name" value="lambda repressor-like DNA-binding domains"/>
    <property type="match status" value="1"/>
</dbReference>
<reference evidence="2" key="1">
    <citation type="submission" date="2022-08" db="EMBL/GenBank/DDBJ databases">
        <title>Genome Sequence of the sulphate-reducing bacterium, Pseudodesulfovibrio portus JCM14722.</title>
        <authorList>
            <person name="Kondo R."/>
            <person name="Kataoka T."/>
        </authorList>
    </citation>
    <scope>NUCLEOTIDE SEQUENCE</scope>
    <source>
        <strain evidence="2">JCM 14722</strain>
    </source>
</reference>
<dbReference type="PROSITE" id="PS50943">
    <property type="entry name" value="HTH_CROC1"/>
    <property type="match status" value="1"/>
</dbReference>
<name>A0ABM8AN84_9BACT</name>
<evidence type="ECO:0000259" key="1">
    <source>
        <dbReference type="PROSITE" id="PS50943"/>
    </source>
</evidence>
<dbReference type="EMBL" id="AP026708">
    <property type="protein sequence ID" value="BDQ32848.1"/>
    <property type="molecule type" value="Genomic_DNA"/>
</dbReference>
<dbReference type="SUPFAM" id="SSF47413">
    <property type="entry name" value="lambda repressor-like DNA-binding domains"/>
    <property type="match status" value="1"/>
</dbReference>
<dbReference type="InterPro" id="IPR001387">
    <property type="entry name" value="Cro/C1-type_HTH"/>
</dbReference>
<dbReference type="Proteomes" id="UP001061361">
    <property type="component" value="Chromosome"/>
</dbReference>